<evidence type="ECO:0000256" key="2">
    <source>
        <dbReference type="SAM" id="SignalP"/>
    </source>
</evidence>
<feature type="compositionally biased region" description="Basic and acidic residues" evidence="1">
    <location>
        <begin position="396"/>
        <end position="406"/>
    </location>
</feature>
<dbReference type="EMBL" id="CAJNIZ010031502">
    <property type="protein sequence ID" value="CAE7530973.1"/>
    <property type="molecule type" value="Genomic_DNA"/>
</dbReference>
<feature type="chain" id="PRO_5032881930" evidence="2">
    <location>
        <begin position="20"/>
        <end position="721"/>
    </location>
</feature>
<evidence type="ECO:0000313" key="3">
    <source>
        <dbReference type="EMBL" id="CAE7530973.1"/>
    </source>
</evidence>
<feature type="region of interest" description="Disordered" evidence="1">
    <location>
        <begin position="60"/>
        <end position="85"/>
    </location>
</feature>
<dbReference type="Proteomes" id="UP000649617">
    <property type="component" value="Unassembled WGS sequence"/>
</dbReference>
<organism evidence="3 4">
    <name type="scientific">Symbiodinium pilosum</name>
    <name type="common">Dinoflagellate</name>
    <dbReference type="NCBI Taxonomy" id="2952"/>
    <lineage>
        <taxon>Eukaryota</taxon>
        <taxon>Sar</taxon>
        <taxon>Alveolata</taxon>
        <taxon>Dinophyceae</taxon>
        <taxon>Suessiales</taxon>
        <taxon>Symbiodiniaceae</taxon>
        <taxon>Symbiodinium</taxon>
    </lineage>
</organism>
<keyword evidence="4" id="KW-1185">Reference proteome</keyword>
<accession>A0A812TNQ7</accession>
<name>A0A812TNQ7_SYMPI</name>
<protein>
    <submittedName>
        <fullName evidence="3">LCP2 protein</fullName>
    </submittedName>
</protein>
<feature type="signal peptide" evidence="2">
    <location>
        <begin position="1"/>
        <end position="19"/>
    </location>
</feature>
<feature type="compositionally biased region" description="Basic and acidic residues" evidence="1">
    <location>
        <begin position="367"/>
        <end position="387"/>
    </location>
</feature>
<feature type="region of interest" description="Disordered" evidence="1">
    <location>
        <begin position="365"/>
        <end position="406"/>
    </location>
</feature>
<sequence>MARAVLLWMAYGAPTFVGGWWGGGRPILTPPAGPALNSTQNDTSKSWQGVPPLSFFSFGKSTQGVPPSPPPPPLGVAGSPNGSASSATEGDLSWGWWSVLLLVEWAVGRVFSTRTHPGSASTRGGWAGYVIDRSGLWMFGNFWPAVAWSVLSALAVGSLGLAWALRTLRQVCCCCCRRAENPPQDVGGPPGVAAAPRVAADLPSLAVVKGFVSLELTGPDAPRAVDTEYYQRKIRGRGIGRKPHDVVVKLDQGAARLQPTWDGGSRIDRTGLLVHYSRVLGVTDRRLREELEREGCIHLCRERDCSHPATLHCRCYAAVDSEALVDLGAYGRFSAWRASVLLVMPLFADLLVLDQDLVKSRMAQPKAEPRAVRFEPPDEEQRAHLTSDPEASFIPHEVDLPDSRQRPTTKEIIDVYQADPFGLQQTRPAGNPFLHPRQRLRQAQTLSKPQHYRKTGASFSEALGASPGGAVTADRLIRAIDGLRKAQDEDKTGTKGVVSALKEPEKLDVFLARGCGETKVELCPGVCGKELFHGIKRAGHHAKHMLQLIRWPVLINNRLAEQVEAWTPPTEHKIESRARAPAAFLTWLRCAENAVKVFGSAYGLEHVPERMAFLSALREANEEDENAFPVGYCIKLCEELNAVWCEQIRESRRRLCAKLGTENPRLEDLKLVALSPGLDGAPAFQFPRVWDLQDPQGCYQQVILPRQQRAMTRAPKQDRRH</sequence>
<evidence type="ECO:0000313" key="4">
    <source>
        <dbReference type="Proteomes" id="UP000649617"/>
    </source>
</evidence>
<gene>
    <name evidence="3" type="primary">LCP2</name>
    <name evidence="3" type="ORF">SPIL2461_LOCUS13989</name>
</gene>
<proteinExistence type="predicted"/>
<evidence type="ECO:0000256" key="1">
    <source>
        <dbReference type="SAM" id="MobiDB-lite"/>
    </source>
</evidence>
<comment type="caution">
    <text evidence="3">The sequence shown here is derived from an EMBL/GenBank/DDBJ whole genome shotgun (WGS) entry which is preliminary data.</text>
</comment>
<dbReference type="AlphaFoldDB" id="A0A812TNQ7"/>
<reference evidence="3" key="1">
    <citation type="submission" date="2021-02" db="EMBL/GenBank/DDBJ databases">
        <authorList>
            <person name="Dougan E. K."/>
            <person name="Rhodes N."/>
            <person name="Thang M."/>
            <person name="Chan C."/>
        </authorList>
    </citation>
    <scope>NUCLEOTIDE SEQUENCE</scope>
</reference>
<keyword evidence="2" id="KW-0732">Signal</keyword>